<organism evidence="2">
    <name type="scientific">Caenorhabditis brenneri</name>
    <name type="common">Nematode worm</name>
    <dbReference type="NCBI Taxonomy" id="135651"/>
    <lineage>
        <taxon>Eukaryota</taxon>
        <taxon>Metazoa</taxon>
        <taxon>Ecdysozoa</taxon>
        <taxon>Nematoda</taxon>
        <taxon>Chromadorea</taxon>
        <taxon>Rhabditida</taxon>
        <taxon>Rhabditina</taxon>
        <taxon>Rhabditomorpha</taxon>
        <taxon>Rhabditoidea</taxon>
        <taxon>Rhabditidae</taxon>
        <taxon>Peloderinae</taxon>
        <taxon>Caenorhabditis</taxon>
    </lineage>
</organism>
<dbReference type="STRING" id="135651.G0PH30"/>
<dbReference type="HOGENOM" id="CLU_1031458_0_0_1"/>
<dbReference type="OrthoDB" id="5825667at2759"/>
<keyword evidence="2" id="KW-1185">Reference proteome</keyword>
<dbReference type="PANTHER" id="PTHR11567:SF196">
    <property type="entry name" value="ACID PHOSPHATASE FAMILY"/>
    <property type="match status" value="1"/>
</dbReference>
<name>G0PH30_CAEBE</name>
<gene>
    <name evidence="1" type="ORF">CAEBREN_05109</name>
</gene>
<dbReference type="eggNOG" id="KOG3720">
    <property type="taxonomic scope" value="Eukaryota"/>
</dbReference>
<dbReference type="EMBL" id="GL380459">
    <property type="protein sequence ID" value="EGT56056.1"/>
    <property type="molecule type" value="Genomic_DNA"/>
</dbReference>
<dbReference type="PANTHER" id="PTHR11567">
    <property type="entry name" value="ACID PHOSPHATASE-RELATED"/>
    <property type="match status" value="1"/>
</dbReference>
<dbReference type="SUPFAM" id="SSF53254">
    <property type="entry name" value="Phosphoglycerate mutase-like"/>
    <property type="match status" value="1"/>
</dbReference>
<reference evidence="2" key="1">
    <citation type="submission" date="2011-07" db="EMBL/GenBank/DDBJ databases">
        <authorList>
            <consortium name="Caenorhabditis brenneri Sequencing and Analysis Consortium"/>
            <person name="Wilson R.K."/>
        </authorList>
    </citation>
    <scope>NUCLEOTIDE SEQUENCE [LARGE SCALE GENOMIC DNA]</scope>
    <source>
        <strain evidence="2">PB2801</strain>
    </source>
</reference>
<proteinExistence type="predicted"/>
<accession>G0PH30</accession>
<protein>
    <submittedName>
        <fullName evidence="1">Uncharacterized protein</fullName>
    </submittedName>
</protein>
<dbReference type="OMA" id="ETICQEY"/>
<dbReference type="GO" id="GO:0016791">
    <property type="term" value="F:phosphatase activity"/>
    <property type="evidence" value="ECO:0007669"/>
    <property type="project" value="UniProtKB-ARBA"/>
</dbReference>
<sequence>MENKIQIRVPDRDTDSLLNFPHGDCELTREYKKDICPLIFDRRRKHEIKYDLLYECLGTPNPIFAQLKIKPSDADVFINVHRNGFQNPKEIEENYETICQEYLKVRNLNNGIGNVTVIQAKFGRLMDKLLSDVRNAWNQYEDKKLLVKFRVYSTQDWVISGILEAFNLLTHIQSRKPREEPGYNTMILMELWKRNGKPFVKFYFKPEEFTQKNHKLQDLTDLVSRCQGREDCPLENFTRCCDSTRIDEETLNEVCYPDPIEIEDDSDFDE</sequence>
<evidence type="ECO:0000313" key="1">
    <source>
        <dbReference type="EMBL" id="EGT56056.1"/>
    </source>
</evidence>
<dbReference type="InParanoid" id="G0PH30"/>
<dbReference type="Proteomes" id="UP000008068">
    <property type="component" value="Unassembled WGS sequence"/>
</dbReference>
<dbReference type="InterPro" id="IPR029033">
    <property type="entry name" value="His_PPase_superfam"/>
</dbReference>
<dbReference type="Gene3D" id="3.40.50.1240">
    <property type="entry name" value="Phosphoglycerate mutase-like"/>
    <property type="match status" value="1"/>
</dbReference>
<dbReference type="AlphaFoldDB" id="G0PH30"/>
<evidence type="ECO:0000313" key="2">
    <source>
        <dbReference type="Proteomes" id="UP000008068"/>
    </source>
</evidence>
<dbReference type="InterPro" id="IPR050645">
    <property type="entry name" value="Histidine_acid_phosphatase"/>
</dbReference>